<evidence type="ECO:0000313" key="2">
    <source>
        <dbReference type="Proteomes" id="UP000789570"/>
    </source>
</evidence>
<accession>A0A9N9NT70</accession>
<reference evidence="1" key="1">
    <citation type="submission" date="2021-06" db="EMBL/GenBank/DDBJ databases">
        <authorList>
            <person name="Kallberg Y."/>
            <person name="Tangrot J."/>
            <person name="Rosling A."/>
        </authorList>
    </citation>
    <scope>NUCLEOTIDE SEQUENCE</scope>
    <source>
        <strain evidence="1">UK204</strain>
    </source>
</reference>
<proteinExistence type="predicted"/>
<feature type="non-terminal residue" evidence="1">
    <location>
        <position position="79"/>
    </location>
</feature>
<evidence type="ECO:0000313" key="1">
    <source>
        <dbReference type="EMBL" id="CAG8769081.1"/>
    </source>
</evidence>
<protein>
    <submittedName>
        <fullName evidence="1">7833_t:CDS:1</fullName>
    </submittedName>
</protein>
<name>A0A9N9NT70_9GLOM</name>
<feature type="non-terminal residue" evidence="1">
    <location>
        <position position="1"/>
    </location>
</feature>
<dbReference type="AlphaFoldDB" id="A0A9N9NT70"/>
<keyword evidence="2" id="KW-1185">Reference proteome</keyword>
<dbReference type="EMBL" id="CAJVPQ010026535">
    <property type="protein sequence ID" value="CAG8769081.1"/>
    <property type="molecule type" value="Genomic_DNA"/>
</dbReference>
<organism evidence="1 2">
    <name type="scientific">Funneliformis caledonium</name>
    <dbReference type="NCBI Taxonomy" id="1117310"/>
    <lineage>
        <taxon>Eukaryota</taxon>
        <taxon>Fungi</taxon>
        <taxon>Fungi incertae sedis</taxon>
        <taxon>Mucoromycota</taxon>
        <taxon>Glomeromycotina</taxon>
        <taxon>Glomeromycetes</taxon>
        <taxon>Glomerales</taxon>
        <taxon>Glomeraceae</taxon>
        <taxon>Funneliformis</taxon>
    </lineage>
</organism>
<comment type="caution">
    <text evidence="1">The sequence shown here is derived from an EMBL/GenBank/DDBJ whole genome shotgun (WGS) entry which is preliminary data.</text>
</comment>
<gene>
    <name evidence="1" type="ORF">FCALED_LOCUS17415</name>
</gene>
<dbReference type="Proteomes" id="UP000789570">
    <property type="component" value="Unassembled WGS sequence"/>
</dbReference>
<sequence length="79" mass="9362">RVSALNEKKIFQLKAGTSFLVYDSWKDEGKINGKAKAFEVNVRWFTKKSTNERDKHQNDLESFSRMDPRKRDEYIETFG</sequence>